<accession>A0A917R7S3</accession>
<evidence type="ECO:0000313" key="2">
    <source>
        <dbReference type="Proteomes" id="UP000638263"/>
    </source>
</evidence>
<sequence length="56" mass="6066">MSPVTGGPTGRGCERRLGWPEAGVTEFMAAPYRTPAEQDRTVELLAELARRTPHAA</sequence>
<reference evidence="1" key="2">
    <citation type="submission" date="2020-09" db="EMBL/GenBank/DDBJ databases">
        <authorList>
            <person name="Sun Q."/>
            <person name="Zhou Y."/>
        </authorList>
    </citation>
    <scope>NUCLEOTIDE SEQUENCE</scope>
    <source>
        <strain evidence="1">CGMCC 4.3508</strain>
    </source>
</reference>
<protein>
    <submittedName>
        <fullName evidence="1">Uncharacterized protein</fullName>
    </submittedName>
</protein>
<reference evidence="1" key="1">
    <citation type="journal article" date="2014" name="Int. J. Syst. Evol. Microbiol.">
        <title>Complete genome sequence of Corynebacterium casei LMG S-19264T (=DSM 44701T), isolated from a smear-ripened cheese.</title>
        <authorList>
            <consortium name="US DOE Joint Genome Institute (JGI-PGF)"/>
            <person name="Walter F."/>
            <person name="Albersmeier A."/>
            <person name="Kalinowski J."/>
            <person name="Ruckert C."/>
        </authorList>
    </citation>
    <scope>NUCLEOTIDE SEQUENCE</scope>
    <source>
        <strain evidence="1">CGMCC 4.3508</strain>
    </source>
</reference>
<evidence type="ECO:0000313" key="1">
    <source>
        <dbReference type="EMBL" id="GGK93761.1"/>
    </source>
</evidence>
<comment type="caution">
    <text evidence="1">The sequence shown here is derived from an EMBL/GenBank/DDBJ whole genome shotgun (WGS) entry which is preliminary data.</text>
</comment>
<dbReference type="AlphaFoldDB" id="A0A917R7S3"/>
<name>A0A917R7S3_9NOCA</name>
<organism evidence="1 2">
    <name type="scientific">Nocardia jinanensis</name>
    <dbReference type="NCBI Taxonomy" id="382504"/>
    <lineage>
        <taxon>Bacteria</taxon>
        <taxon>Bacillati</taxon>
        <taxon>Actinomycetota</taxon>
        <taxon>Actinomycetes</taxon>
        <taxon>Mycobacteriales</taxon>
        <taxon>Nocardiaceae</taxon>
        <taxon>Nocardia</taxon>
    </lineage>
</organism>
<dbReference type="Proteomes" id="UP000638263">
    <property type="component" value="Unassembled WGS sequence"/>
</dbReference>
<proteinExistence type="predicted"/>
<dbReference type="EMBL" id="BMMH01000001">
    <property type="protein sequence ID" value="GGK93761.1"/>
    <property type="molecule type" value="Genomic_DNA"/>
</dbReference>
<gene>
    <name evidence="1" type="ORF">GCM10011588_05370</name>
</gene>
<dbReference type="RefSeq" id="WP_189093982.1">
    <property type="nucleotide sequence ID" value="NZ_BMMH01000001.1"/>
</dbReference>
<keyword evidence="2" id="KW-1185">Reference proteome</keyword>